<evidence type="ECO:0000256" key="2">
    <source>
        <dbReference type="SAM" id="MobiDB-lite"/>
    </source>
</evidence>
<feature type="region of interest" description="Disordered" evidence="2">
    <location>
        <begin position="256"/>
        <end position="299"/>
    </location>
</feature>
<sequence>MPVSYTPPPAQQQYFASLFSMVDATRVGRIGGSAAVAFLTKSNLPLPCLKQIWSVSDTQGSHSLSPPEFAVALRFIQILQHLQSQDAGPASMQVTPQLLDQYAGQELPLPRFETVPLPQQQQQQPQPQQPPAQFGAQASAPPPGQAQGGALAVDVYSMSAAEKQRYATLFPTYSTNSDGYVRGPEAVALFSKSGLDRATLKSIWTLADQPPDNRLDQAEFAIAMHLIVCVSKKNLPLPSSLPQSLVASAPEPKLGGMSVGDAFSDDMITSPRVPSPAPAPTPAPVPAPVPTPVSAPSPAPAPALAPIPVPTPSLGASLSPAPVSSLPPPAAPADLSALKSLVTKLQAEKVSLLARLQSLDSDSGGSAAELKAVTADCAKLSDELKGLNAKAVAKAEEAASVIAELSAARSKREELLSAVAAADSTVSALTSSLQKLSEELLAVKTQGAAVDVDVARAGALVAAHGADADQHGAELAMLQELVRAKNERAGQLEQEASELKVKLSDAASALKEKESTFESKVGELEQAKSRRAQVAAKKTELMGEARQAVERVNTAQSGVAEASTEMSAVNDDTMQVMERSRLASDEIANQEQQRAAIAQKEAAEAEQRARAEAEARAAKEKQAEQERREREAADKARAEAEAEARAAAERERALKEEVAKKAAEEERAAAAAAAEEEARKKKEKEEAAAAEAAAATAGSGGDAGFEAFGGGDDFGAVPAAASFDDGFGGDDGFGVAAPAAPVAAAASLDDGFGSPAVNAFGSVHEPTAPAPAAAPTPPAVVGGGFDDDAFGAAAPAGAAASFDDAWGGAGAAAAPVADGFGGDGFEDTTPAAAPAAAAAADGFGGGFDDFGATPAAPAAAPAAAASASFGDSGFDDDGFGTPAAAAAAAKPAPTGGSASQASFGSFGGSSFDDGFGGTAAKAATPAAAGFDDDGWGGEDFGGAGGGEAAKNTGSISDSDAPALFDAFTVKGNWVPELAHVGALEDLTPYVSEGDRWTSLDWTDINPFVRDTVCEYDNKIYTLPVDSDWMLTIVRPDLLEEHGIDVPGTWDDFAEAAEYFDGLDLNGDGEADYGVCFGNGPKGSSHFLPFISFYTVMAPYLQRKTSDGLFFNTLTGAPRFDTPEFRQGLAMFKRLQASFQPFDASGPAAKNLFTSGRCALWMTLPGLAKGVSGGSGALVNGTNMLRINTPGAVMTNADTTTEVVTAPFFGTGGIATAVSARATDEAKQIAFDFLNYLSSPLQANEDVVMSSTWSDPFRKSQLSEEVGNPKQLLRDNGWLGEDDIAAYLDVTQWAQSHENAAVDLRIPGATLYFESLEAAVEAYVYNATTRDVMTEDEFVAQVTAAWDEVPSEVFPDSDETAAKNEMLNFYRRSLGLPPILLDADIAIAGNKIDEVNVAIVAVVCFAVLVPAAALITKKFSSVTNLLIKIMMFDTALSVFMVLLDALDVASDYVACHNVLEDEHLERYHGAYLNVTILSMIVGGIGICFKIVFLKRSVAKQSEIHGTDKAAMNAYKIKGIDREIKGLVVSLAVFFLEDLPMSYLSISMLFETVTSDGDAMGEASKQALLLSVTMSLALCGLKLGTSRRILDLYNFKGSLNGEARWASE</sequence>
<feature type="compositionally biased region" description="Gly residues" evidence="2">
    <location>
        <begin position="937"/>
        <end position="947"/>
    </location>
</feature>
<dbReference type="PROSITE" id="PS50031">
    <property type="entry name" value="EH"/>
    <property type="match status" value="2"/>
</dbReference>
<dbReference type="Proteomes" id="UP001165060">
    <property type="component" value="Unassembled WGS sequence"/>
</dbReference>
<feature type="region of interest" description="Disordered" evidence="2">
    <location>
        <begin position="930"/>
        <end position="954"/>
    </location>
</feature>
<dbReference type="PANTHER" id="PTHR11216:SF174">
    <property type="entry name" value="GH06923P"/>
    <property type="match status" value="1"/>
</dbReference>
<keyword evidence="1" id="KW-0175">Coiled coil</keyword>
<feature type="coiled-coil region" evidence="1">
    <location>
        <begin position="342"/>
        <end position="397"/>
    </location>
</feature>
<name>A0ABQ6MVC8_9STRA</name>
<feature type="compositionally biased region" description="Basic and acidic residues" evidence="2">
    <location>
        <begin position="601"/>
        <end position="651"/>
    </location>
</feature>
<feature type="compositionally biased region" description="Pro residues" evidence="2">
    <location>
        <begin position="273"/>
        <end position="299"/>
    </location>
</feature>
<feature type="coiled-coil region" evidence="1">
    <location>
        <begin position="475"/>
        <end position="544"/>
    </location>
</feature>
<feature type="domain" description="EH" evidence="4">
    <location>
        <begin position="162"/>
        <end position="252"/>
    </location>
</feature>
<keyword evidence="3" id="KW-0812">Transmembrane</keyword>
<dbReference type="Gene3D" id="3.40.190.10">
    <property type="entry name" value="Periplasmic binding protein-like II"/>
    <property type="match status" value="1"/>
</dbReference>
<evidence type="ECO:0000313" key="5">
    <source>
        <dbReference type="EMBL" id="GMI34262.1"/>
    </source>
</evidence>
<dbReference type="InterPro" id="IPR000261">
    <property type="entry name" value="EH_dom"/>
</dbReference>
<feature type="region of interest" description="Disordered" evidence="2">
    <location>
        <begin position="588"/>
        <end position="651"/>
    </location>
</feature>
<feature type="transmembrane region" description="Helical" evidence="3">
    <location>
        <begin position="1396"/>
        <end position="1415"/>
    </location>
</feature>
<evidence type="ECO:0000256" key="1">
    <source>
        <dbReference type="SAM" id="Coils"/>
    </source>
</evidence>
<gene>
    <name evidence="5" type="ORF">TeGR_g3971</name>
</gene>
<proteinExistence type="predicted"/>
<evidence type="ECO:0000313" key="6">
    <source>
        <dbReference type="Proteomes" id="UP001165060"/>
    </source>
</evidence>
<dbReference type="Gene3D" id="1.10.238.10">
    <property type="entry name" value="EF-hand"/>
    <property type="match status" value="2"/>
</dbReference>
<dbReference type="SUPFAM" id="SSF53850">
    <property type="entry name" value="Periplasmic binding protein-like II"/>
    <property type="match status" value="1"/>
</dbReference>
<dbReference type="SMART" id="SM00027">
    <property type="entry name" value="EH"/>
    <property type="match status" value="2"/>
</dbReference>
<feature type="compositionally biased region" description="Basic and acidic residues" evidence="2">
    <location>
        <begin position="676"/>
        <end position="687"/>
    </location>
</feature>
<dbReference type="PANTHER" id="PTHR11216">
    <property type="entry name" value="EH DOMAIN"/>
    <property type="match status" value="1"/>
</dbReference>
<feature type="domain" description="EH" evidence="4">
    <location>
        <begin position="11"/>
        <end position="92"/>
    </location>
</feature>
<dbReference type="InterPro" id="IPR011992">
    <property type="entry name" value="EF-hand-dom_pair"/>
</dbReference>
<accession>A0ABQ6MVC8</accession>
<dbReference type="EMBL" id="BRYB01001816">
    <property type="protein sequence ID" value="GMI34262.1"/>
    <property type="molecule type" value="Genomic_DNA"/>
</dbReference>
<protein>
    <recommendedName>
        <fullName evidence="4">EH domain-containing protein</fullName>
    </recommendedName>
</protein>
<feature type="region of interest" description="Disordered" evidence="2">
    <location>
        <begin position="666"/>
        <end position="701"/>
    </location>
</feature>
<keyword evidence="3" id="KW-0472">Membrane</keyword>
<dbReference type="Pfam" id="PF12763">
    <property type="entry name" value="EH"/>
    <property type="match status" value="2"/>
</dbReference>
<organism evidence="5 6">
    <name type="scientific">Tetraparma gracilis</name>
    <dbReference type="NCBI Taxonomy" id="2962635"/>
    <lineage>
        <taxon>Eukaryota</taxon>
        <taxon>Sar</taxon>
        <taxon>Stramenopiles</taxon>
        <taxon>Ochrophyta</taxon>
        <taxon>Bolidophyceae</taxon>
        <taxon>Parmales</taxon>
        <taxon>Triparmaceae</taxon>
        <taxon>Tetraparma</taxon>
    </lineage>
</organism>
<feature type="transmembrane region" description="Helical" evidence="3">
    <location>
        <begin position="1424"/>
        <end position="1442"/>
    </location>
</feature>
<dbReference type="CDD" id="cd00052">
    <property type="entry name" value="EH"/>
    <property type="match status" value="2"/>
</dbReference>
<comment type="caution">
    <text evidence="5">The sequence shown here is derived from an EMBL/GenBank/DDBJ whole genome shotgun (WGS) entry which is preliminary data.</text>
</comment>
<feature type="region of interest" description="Disordered" evidence="2">
    <location>
        <begin position="116"/>
        <end position="149"/>
    </location>
</feature>
<keyword evidence="3" id="KW-1133">Transmembrane helix</keyword>
<evidence type="ECO:0000256" key="3">
    <source>
        <dbReference type="SAM" id="Phobius"/>
    </source>
</evidence>
<evidence type="ECO:0000259" key="4">
    <source>
        <dbReference type="PROSITE" id="PS50031"/>
    </source>
</evidence>
<dbReference type="SUPFAM" id="SSF47473">
    <property type="entry name" value="EF-hand"/>
    <property type="match status" value="2"/>
</dbReference>
<feature type="compositionally biased region" description="Low complexity" evidence="2">
    <location>
        <begin position="118"/>
        <end position="139"/>
    </location>
</feature>
<feature type="compositionally biased region" description="Low complexity" evidence="2">
    <location>
        <begin position="590"/>
        <end position="600"/>
    </location>
</feature>
<keyword evidence="6" id="KW-1185">Reference proteome</keyword>
<feature type="transmembrane region" description="Helical" evidence="3">
    <location>
        <begin position="1469"/>
        <end position="1491"/>
    </location>
</feature>
<reference evidence="5 6" key="1">
    <citation type="journal article" date="2023" name="Commun. Biol.">
        <title>Genome analysis of Parmales, the sister group of diatoms, reveals the evolutionary specialization of diatoms from phago-mixotrophs to photoautotrophs.</title>
        <authorList>
            <person name="Ban H."/>
            <person name="Sato S."/>
            <person name="Yoshikawa S."/>
            <person name="Yamada K."/>
            <person name="Nakamura Y."/>
            <person name="Ichinomiya M."/>
            <person name="Sato N."/>
            <person name="Blanc-Mathieu R."/>
            <person name="Endo H."/>
            <person name="Kuwata A."/>
            <person name="Ogata H."/>
        </authorList>
    </citation>
    <scope>NUCLEOTIDE SEQUENCE [LARGE SCALE GENOMIC DNA]</scope>
</reference>